<organism evidence="1 2">
    <name type="scientific">Glycomyces endophyticus</name>
    <dbReference type="NCBI Taxonomy" id="480996"/>
    <lineage>
        <taxon>Bacteria</taxon>
        <taxon>Bacillati</taxon>
        <taxon>Actinomycetota</taxon>
        <taxon>Actinomycetes</taxon>
        <taxon>Glycomycetales</taxon>
        <taxon>Glycomycetaceae</taxon>
        <taxon>Glycomyces</taxon>
    </lineage>
</organism>
<protein>
    <submittedName>
        <fullName evidence="1">Uncharacterized protein</fullName>
    </submittedName>
</protein>
<gene>
    <name evidence="1" type="ORF">GCM10009830_31930</name>
</gene>
<sequence>MPERGAPTVAQDVRVVPDAAAVSRDLSGTRARPEAPAERTKTANRALPNVRDLRRSVAVRFV</sequence>
<accession>A0ABP4T4V4</accession>
<dbReference type="EMBL" id="BAAAQF010000011">
    <property type="protein sequence ID" value="GAA1682371.1"/>
    <property type="molecule type" value="Genomic_DNA"/>
</dbReference>
<evidence type="ECO:0000313" key="1">
    <source>
        <dbReference type="EMBL" id="GAA1682371.1"/>
    </source>
</evidence>
<evidence type="ECO:0000313" key="2">
    <source>
        <dbReference type="Proteomes" id="UP001499851"/>
    </source>
</evidence>
<proteinExistence type="predicted"/>
<dbReference type="Proteomes" id="UP001499851">
    <property type="component" value="Unassembled WGS sequence"/>
</dbReference>
<comment type="caution">
    <text evidence="1">The sequence shown here is derived from an EMBL/GenBank/DDBJ whole genome shotgun (WGS) entry which is preliminary data.</text>
</comment>
<name>A0ABP4T4V4_9ACTN</name>
<keyword evidence="2" id="KW-1185">Reference proteome</keyword>
<reference evidence="2" key="1">
    <citation type="journal article" date="2019" name="Int. J. Syst. Evol. Microbiol.">
        <title>The Global Catalogue of Microorganisms (GCM) 10K type strain sequencing project: providing services to taxonomists for standard genome sequencing and annotation.</title>
        <authorList>
            <consortium name="The Broad Institute Genomics Platform"/>
            <consortium name="The Broad Institute Genome Sequencing Center for Infectious Disease"/>
            <person name="Wu L."/>
            <person name="Ma J."/>
        </authorList>
    </citation>
    <scope>NUCLEOTIDE SEQUENCE [LARGE SCALE GENOMIC DNA]</scope>
    <source>
        <strain evidence="2">JCM 16001</strain>
    </source>
</reference>